<evidence type="ECO:0000256" key="2">
    <source>
        <dbReference type="ARBA" id="ARBA00001946"/>
    </source>
</evidence>
<comment type="caution">
    <text evidence="8">The sequence shown here is derived from an EMBL/GenBank/DDBJ whole genome shotgun (WGS) entry which is preliminary data.</text>
</comment>
<evidence type="ECO:0000256" key="3">
    <source>
        <dbReference type="ARBA" id="ARBA00022723"/>
    </source>
</evidence>
<keyword evidence="9" id="KW-1185">Reference proteome</keyword>
<proteinExistence type="predicted"/>
<comment type="cofactor">
    <cofactor evidence="2">
        <name>Mg(2+)</name>
        <dbReference type="ChEBI" id="CHEBI:18420"/>
    </cofactor>
</comment>
<dbReference type="Pfam" id="PF00293">
    <property type="entry name" value="NUDIX"/>
    <property type="match status" value="1"/>
</dbReference>
<gene>
    <name evidence="8" type="ORF">QO018_001772</name>
</gene>
<protein>
    <submittedName>
        <fullName evidence="8">8-oxo-dGTP pyrophosphatase MutT (NUDIX family)</fullName>
    </submittedName>
</protein>
<keyword evidence="3" id="KW-0479">Metal-binding</keyword>
<dbReference type="Proteomes" id="UP001244552">
    <property type="component" value="Unassembled WGS sequence"/>
</dbReference>
<evidence type="ECO:0000259" key="7">
    <source>
        <dbReference type="PROSITE" id="PS51462"/>
    </source>
</evidence>
<dbReference type="InterPro" id="IPR015797">
    <property type="entry name" value="NUDIX_hydrolase-like_dom_sf"/>
</dbReference>
<dbReference type="PANTHER" id="PTHR12318">
    <property type="entry name" value="TESTOSTERONE-REGULATED PROTEIN RP2"/>
    <property type="match status" value="1"/>
</dbReference>
<sequence length="266" mass="27831">MPDSTPDLPAVPHPVAPRPAATLVLLRDGTEGLELLMIERHGGLSFAPGASVFPGGRLEPADHGPGWHVHWPGRGIPADLAHRVAAVRETFEECGLLLADGPADPGRLAALRKALAAGAGFADALADAGLRPALDGMVPLARWVTPESLPRRFDALFFLAPAPVGQTPLCDGGEAVAAFWATPRRLLAEEREGARRLVFATRMSLLRLAACGGVEEALACGLHGRRALPPAILPRLVQTAAGPVFRIPEGCGFSPLETPTGNVRLG</sequence>
<dbReference type="PANTHER" id="PTHR12318:SF0">
    <property type="entry name" value="ACYL-COENZYME A DIPHOSPHATASE NUDT19"/>
    <property type="match status" value="1"/>
</dbReference>
<evidence type="ECO:0000313" key="8">
    <source>
        <dbReference type="EMBL" id="MDQ0532925.1"/>
    </source>
</evidence>
<dbReference type="InterPro" id="IPR000086">
    <property type="entry name" value="NUDIX_hydrolase_dom"/>
</dbReference>
<keyword evidence="6" id="KW-0464">Manganese</keyword>
<accession>A0ABU0MHJ2</accession>
<feature type="domain" description="Nudix hydrolase" evidence="7">
    <location>
        <begin position="17"/>
        <end position="203"/>
    </location>
</feature>
<evidence type="ECO:0000313" key="9">
    <source>
        <dbReference type="Proteomes" id="UP001244552"/>
    </source>
</evidence>
<evidence type="ECO:0000256" key="6">
    <source>
        <dbReference type="ARBA" id="ARBA00023211"/>
    </source>
</evidence>
<dbReference type="InterPro" id="IPR039121">
    <property type="entry name" value="NUDT19"/>
</dbReference>
<reference evidence="8 9" key="1">
    <citation type="submission" date="2023-07" db="EMBL/GenBank/DDBJ databases">
        <title>Genomic Encyclopedia of Type Strains, Phase IV (KMG-IV): sequencing the most valuable type-strain genomes for metagenomic binning, comparative biology and taxonomic classification.</title>
        <authorList>
            <person name="Goeker M."/>
        </authorList>
    </citation>
    <scope>NUCLEOTIDE SEQUENCE [LARGE SCALE GENOMIC DNA]</scope>
    <source>
        <strain evidence="8 9">DSM 19922</strain>
    </source>
</reference>
<dbReference type="RefSeq" id="WP_209980273.1">
    <property type="nucleotide sequence ID" value="NZ_JAGINO010000004.1"/>
</dbReference>
<comment type="cofactor">
    <cofactor evidence="1">
        <name>Mn(2+)</name>
        <dbReference type="ChEBI" id="CHEBI:29035"/>
    </cofactor>
</comment>
<evidence type="ECO:0000256" key="4">
    <source>
        <dbReference type="ARBA" id="ARBA00022801"/>
    </source>
</evidence>
<keyword evidence="5" id="KW-0460">Magnesium</keyword>
<dbReference type="SUPFAM" id="SSF55811">
    <property type="entry name" value="Nudix"/>
    <property type="match status" value="1"/>
</dbReference>
<dbReference type="CDD" id="cd18870">
    <property type="entry name" value="NUDIX_AcylCoAdiphos_Nudt19"/>
    <property type="match status" value="1"/>
</dbReference>
<name>A0ABU0MHJ2_9PROT</name>
<dbReference type="EMBL" id="JAUSVU010000004">
    <property type="protein sequence ID" value="MDQ0532925.1"/>
    <property type="molecule type" value="Genomic_DNA"/>
</dbReference>
<organism evidence="8 9">
    <name type="scientific">Azospirillum picis</name>
    <dbReference type="NCBI Taxonomy" id="488438"/>
    <lineage>
        <taxon>Bacteria</taxon>
        <taxon>Pseudomonadati</taxon>
        <taxon>Pseudomonadota</taxon>
        <taxon>Alphaproteobacteria</taxon>
        <taxon>Rhodospirillales</taxon>
        <taxon>Azospirillaceae</taxon>
        <taxon>Azospirillum</taxon>
    </lineage>
</organism>
<dbReference type="Gene3D" id="3.90.79.10">
    <property type="entry name" value="Nucleoside Triphosphate Pyrophosphohydrolase"/>
    <property type="match status" value="1"/>
</dbReference>
<dbReference type="PROSITE" id="PS51462">
    <property type="entry name" value="NUDIX"/>
    <property type="match status" value="1"/>
</dbReference>
<evidence type="ECO:0000256" key="1">
    <source>
        <dbReference type="ARBA" id="ARBA00001936"/>
    </source>
</evidence>
<evidence type="ECO:0000256" key="5">
    <source>
        <dbReference type="ARBA" id="ARBA00022842"/>
    </source>
</evidence>
<keyword evidence="4" id="KW-0378">Hydrolase</keyword>